<sequence>MLKQNYVKDVVVVAVHPDDETLGAGGTLLRHKSNGDRIHCIFCTDIYETEGFTKDQILKRDKELVQVCRMYDFDTYYRLGLKTAKVDEYSKSFLVNQFSQIFSKIAPNIVYLPFAYDVHSDHRVIFEAVYSCTKSFRYPSIEKILMMEVVSETEFAPSFPGLSFVPNVFVDITNFIDKKCDIMKIYESELKSPPFPRSIENLKALALHRGCILGGEQDECIYAESFMLVKERV</sequence>
<dbReference type="InterPro" id="IPR003737">
    <property type="entry name" value="GlcNAc_PI_deacetylase-related"/>
</dbReference>
<organism evidence="1">
    <name type="scientific">Campylobacter jejuni</name>
    <dbReference type="NCBI Taxonomy" id="197"/>
    <lineage>
        <taxon>Bacteria</taxon>
        <taxon>Pseudomonadati</taxon>
        <taxon>Campylobacterota</taxon>
        <taxon>Epsilonproteobacteria</taxon>
        <taxon>Campylobacterales</taxon>
        <taxon>Campylobacteraceae</taxon>
        <taxon>Campylobacter</taxon>
    </lineage>
</organism>
<dbReference type="PANTHER" id="PTHR12993:SF30">
    <property type="entry name" value="N-ACETYL-ALPHA-D-GLUCOSAMINYL L-MALATE DEACETYLASE 1"/>
    <property type="match status" value="1"/>
</dbReference>
<gene>
    <name evidence="1" type="ORF">GRO02_05000</name>
</gene>
<name>A0A6F9MWM2_CAMJU</name>
<accession>A0A6F9MWM2</accession>
<dbReference type="GO" id="GO:0016811">
    <property type="term" value="F:hydrolase activity, acting on carbon-nitrogen (but not peptide) bonds, in linear amides"/>
    <property type="evidence" value="ECO:0007669"/>
    <property type="project" value="TreeGrafter"/>
</dbReference>
<dbReference type="SUPFAM" id="SSF102588">
    <property type="entry name" value="LmbE-like"/>
    <property type="match status" value="1"/>
</dbReference>
<dbReference type="Gene3D" id="3.40.50.10320">
    <property type="entry name" value="LmbE-like"/>
    <property type="match status" value="1"/>
</dbReference>
<proteinExistence type="predicted"/>
<dbReference type="EMBL" id="AANOQJ010000006">
    <property type="protein sequence ID" value="EDP8036468.1"/>
    <property type="molecule type" value="Genomic_DNA"/>
</dbReference>
<comment type="caution">
    <text evidence="1">The sequence shown here is derived from an EMBL/GenBank/DDBJ whole genome shotgun (WGS) entry which is preliminary data.</text>
</comment>
<dbReference type="AlphaFoldDB" id="A0A6F9MWM2"/>
<dbReference type="InterPro" id="IPR024078">
    <property type="entry name" value="LmbE-like_dom_sf"/>
</dbReference>
<dbReference type="Pfam" id="PF02585">
    <property type="entry name" value="PIG-L"/>
    <property type="match status" value="1"/>
</dbReference>
<reference evidence="1" key="1">
    <citation type="submission" date="2020-01" db="EMBL/GenBank/DDBJ databases">
        <authorList>
            <consortium name="GenomeTrakr network: Whole genome sequencing for foodborne pathogen traceback"/>
        </authorList>
    </citation>
    <scope>NUCLEOTIDE SEQUENCE</scope>
    <source>
        <strain evidence="1">CFSAN096326</strain>
    </source>
</reference>
<evidence type="ECO:0000313" key="1">
    <source>
        <dbReference type="EMBL" id="EDP8036468.1"/>
    </source>
</evidence>
<protein>
    <submittedName>
        <fullName evidence="1">PIG-L family deacetylase</fullName>
    </submittedName>
</protein>
<dbReference type="PANTHER" id="PTHR12993">
    <property type="entry name" value="N-ACETYLGLUCOSAMINYL-PHOSPHATIDYLINOSITOL DE-N-ACETYLASE-RELATED"/>
    <property type="match status" value="1"/>
</dbReference>